<comment type="caution">
    <text evidence="2">The sequence shown here is derived from an EMBL/GenBank/DDBJ whole genome shotgun (WGS) entry which is preliminary data.</text>
</comment>
<organism evidence="2 3">
    <name type="scientific">Rhamnusium bicolor</name>
    <dbReference type="NCBI Taxonomy" id="1586634"/>
    <lineage>
        <taxon>Eukaryota</taxon>
        <taxon>Metazoa</taxon>
        <taxon>Ecdysozoa</taxon>
        <taxon>Arthropoda</taxon>
        <taxon>Hexapoda</taxon>
        <taxon>Insecta</taxon>
        <taxon>Pterygota</taxon>
        <taxon>Neoptera</taxon>
        <taxon>Endopterygota</taxon>
        <taxon>Coleoptera</taxon>
        <taxon>Polyphaga</taxon>
        <taxon>Cucujiformia</taxon>
        <taxon>Chrysomeloidea</taxon>
        <taxon>Cerambycidae</taxon>
        <taxon>Lepturinae</taxon>
        <taxon>Rhagiini</taxon>
        <taxon>Rhamnusium</taxon>
    </lineage>
</organism>
<dbReference type="Gene3D" id="1.10.510.10">
    <property type="entry name" value="Transferase(Phosphotransferase) domain 1"/>
    <property type="match status" value="1"/>
</dbReference>
<proteinExistence type="predicted"/>
<gene>
    <name evidence="2" type="ORF">NQ314_018800</name>
</gene>
<dbReference type="Proteomes" id="UP001162156">
    <property type="component" value="Unassembled WGS sequence"/>
</dbReference>
<dbReference type="EMBL" id="JANEYF010005321">
    <property type="protein sequence ID" value="KAJ8928594.1"/>
    <property type="molecule type" value="Genomic_DNA"/>
</dbReference>
<evidence type="ECO:0000256" key="1">
    <source>
        <dbReference type="PROSITE-ProRule" id="PRU10141"/>
    </source>
</evidence>
<dbReference type="AlphaFoldDB" id="A0AAV8WQ56"/>
<sequence>MAKAAPKRKAANGYKLAEPLPKGEILQDIAKKKWKLGPSIGQGGFGEIYSAQDASSGGTKYPYVIKIEPHTNGPLFVEMHFYMRNAKPTDVEEYKKERRLKTFGMPLYLGSGSHEYKGEKYRFIVMEKFGTDLWKLFLENDRSFPTSTVFKVAVQIVSLFFLSVIRNFKLSKNLNPYKYEYYL</sequence>
<accession>A0AAV8WQ56</accession>
<dbReference type="PROSITE" id="PS00107">
    <property type="entry name" value="PROTEIN_KINASE_ATP"/>
    <property type="match status" value="1"/>
</dbReference>
<reference evidence="2" key="1">
    <citation type="journal article" date="2023" name="Insect Mol. Biol.">
        <title>Genome sequencing provides insights into the evolution of gene families encoding plant cell wall-degrading enzymes in longhorned beetles.</title>
        <authorList>
            <person name="Shin N.R."/>
            <person name="Okamura Y."/>
            <person name="Kirsch R."/>
            <person name="Pauchet Y."/>
        </authorList>
    </citation>
    <scope>NUCLEOTIDE SEQUENCE</scope>
    <source>
        <strain evidence="2">RBIC_L_NR</strain>
    </source>
</reference>
<dbReference type="InterPro" id="IPR011009">
    <property type="entry name" value="Kinase-like_dom_sf"/>
</dbReference>
<keyword evidence="1" id="KW-0547">Nucleotide-binding</keyword>
<feature type="binding site" evidence="1">
    <location>
        <position position="66"/>
    </location>
    <ligand>
        <name>ATP</name>
        <dbReference type="ChEBI" id="CHEBI:30616"/>
    </ligand>
</feature>
<dbReference type="InterPro" id="IPR017441">
    <property type="entry name" value="Protein_kinase_ATP_BS"/>
</dbReference>
<keyword evidence="1" id="KW-0067">ATP-binding</keyword>
<evidence type="ECO:0008006" key="4">
    <source>
        <dbReference type="Google" id="ProtNLM"/>
    </source>
</evidence>
<evidence type="ECO:0000313" key="2">
    <source>
        <dbReference type="EMBL" id="KAJ8928594.1"/>
    </source>
</evidence>
<evidence type="ECO:0000313" key="3">
    <source>
        <dbReference type="Proteomes" id="UP001162156"/>
    </source>
</evidence>
<dbReference type="SUPFAM" id="SSF56112">
    <property type="entry name" value="Protein kinase-like (PK-like)"/>
    <property type="match status" value="1"/>
</dbReference>
<dbReference type="PANTHER" id="PTHR11909">
    <property type="entry name" value="CASEIN KINASE-RELATED"/>
    <property type="match status" value="1"/>
</dbReference>
<protein>
    <recommendedName>
        <fullName evidence="4">Protein kinase domain-containing protein</fullName>
    </recommendedName>
</protein>
<dbReference type="GO" id="GO:0005524">
    <property type="term" value="F:ATP binding"/>
    <property type="evidence" value="ECO:0007669"/>
    <property type="project" value="UniProtKB-UniRule"/>
</dbReference>
<dbReference type="InterPro" id="IPR050235">
    <property type="entry name" value="CK1_Ser-Thr_kinase"/>
</dbReference>
<keyword evidence="3" id="KW-1185">Reference proteome</keyword>
<name>A0AAV8WQ56_9CUCU</name>